<dbReference type="FunFam" id="1.20.58.60:FF:000020">
    <property type="entry name" value="Spectrin alpha chain, non-erythrocytic 1"/>
    <property type="match status" value="1"/>
</dbReference>
<evidence type="ECO:0000256" key="6">
    <source>
        <dbReference type="ARBA" id="ARBA00022737"/>
    </source>
</evidence>
<evidence type="ECO:0000256" key="3">
    <source>
        <dbReference type="ARBA" id="ARBA00022467"/>
    </source>
</evidence>
<evidence type="ECO:0000256" key="8">
    <source>
        <dbReference type="ARBA" id="ARBA00023212"/>
    </source>
</evidence>
<sequence>MRSRKETMNARELDDEEAWIKEKKILVTSEDYGKDLTGVQNLKKKHKRFEQDLASKEQTVQTVQLYTFSRQAIQDQGEKMIADSTIGTDEITAHLKTLIDNWEELKSLSDLRANKLDQALSYRQFNVGVEEEETWIQEKEHLLSATDYGEVLAIVQVSSTQPLLITP</sequence>
<name>A0A7J7JHS7_BUGNE</name>
<organism evidence="9 10">
    <name type="scientific">Bugula neritina</name>
    <name type="common">Brown bryozoan</name>
    <name type="synonym">Sertularia neritina</name>
    <dbReference type="NCBI Taxonomy" id="10212"/>
    <lineage>
        <taxon>Eukaryota</taxon>
        <taxon>Metazoa</taxon>
        <taxon>Spiralia</taxon>
        <taxon>Lophotrochozoa</taxon>
        <taxon>Bryozoa</taxon>
        <taxon>Gymnolaemata</taxon>
        <taxon>Cheilostomatida</taxon>
        <taxon>Flustrina</taxon>
        <taxon>Buguloidea</taxon>
        <taxon>Bugulidae</taxon>
        <taxon>Bugula</taxon>
    </lineage>
</organism>
<keyword evidence="5" id="KW-0597">Phosphoprotein</keyword>
<keyword evidence="6" id="KW-0677">Repeat</keyword>
<reference evidence="9" key="1">
    <citation type="submission" date="2020-06" db="EMBL/GenBank/DDBJ databases">
        <title>Draft genome of Bugula neritina, a colonial animal packing powerful symbionts and potential medicines.</title>
        <authorList>
            <person name="Rayko M."/>
        </authorList>
    </citation>
    <scope>NUCLEOTIDE SEQUENCE [LARGE SCALE GENOMIC DNA]</scope>
    <source>
        <strain evidence="9">Kwan_BN1</strain>
    </source>
</reference>
<dbReference type="Gene3D" id="1.20.58.60">
    <property type="match status" value="2"/>
</dbReference>
<protein>
    <submittedName>
        <fullName evidence="9">Alpha-Spec</fullName>
    </submittedName>
</protein>
<dbReference type="PANTHER" id="PTHR11915">
    <property type="entry name" value="SPECTRIN/FILAMIN RELATED CYTOSKELETAL PROTEIN"/>
    <property type="match status" value="1"/>
</dbReference>
<dbReference type="GO" id="GO:0051693">
    <property type="term" value="P:actin filament capping"/>
    <property type="evidence" value="ECO:0007669"/>
    <property type="project" value="UniProtKB-KW"/>
</dbReference>
<evidence type="ECO:0000256" key="2">
    <source>
        <dbReference type="ARBA" id="ARBA00006826"/>
    </source>
</evidence>
<dbReference type="GO" id="GO:0005856">
    <property type="term" value="C:cytoskeleton"/>
    <property type="evidence" value="ECO:0007669"/>
    <property type="project" value="UniProtKB-SubCell"/>
</dbReference>
<keyword evidence="10" id="KW-1185">Reference proteome</keyword>
<evidence type="ECO:0000256" key="1">
    <source>
        <dbReference type="ARBA" id="ARBA00004245"/>
    </source>
</evidence>
<keyword evidence="4" id="KW-0963">Cytoplasm</keyword>
<dbReference type="CDD" id="cd00176">
    <property type="entry name" value="SPEC"/>
    <property type="match status" value="1"/>
</dbReference>
<dbReference type="SMART" id="SM00150">
    <property type="entry name" value="SPEC"/>
    <property type="match status" value="1"/>
</dbReference>
<dbReference type="AlphaFoldDB" id="A0A7J7JHS7"/>
<dbReference type="InterPro" id="IPR002017">
    <property type="entry name" value="Spectrin_repeat"/>
</dbReference>
<keyword evidence="3" id="KW-0117">Actin capping</keyword>
<gene>
    <name evidence="9" type="ORF">EB796_016095</name>
</gene>
<dbReference type="SUPFAM" id="SSF46966">
    <property type="entry name" value="Spectrin repeat"/>
    <property type="match status" value="2"/>
</dbReference>
<evidence type="ECO:0000256" key="4">
    <source>
        <dbReference type="ARBA" id="ARBA00022490"/>
    </source>
</evidence>
<dbReference type="EMBL" id="VXIV02002440">
    <property type="protein sequence ID" value="KAF6025617.1"/>
    <property type="molecule type" value="Genomic_DNA"/>
</dbReference>
<evidence type="ECO:0000313" key="10">
    <source>
        <dbReference type="Proteomes" id="UP000593567"/>
    </source>
</evidence>
<dbReference type="Proteomes" id="UP000593567">
    <property type="component" value="Unassembled WGS sequence"/>
</dbReference>
<accession>A0A7J7JHS7</accession>
<dbReference type="Pfam" id="PF00435">
    <property type="entry name" value="Spectrin"/>
    <property type="match status" value="1"/>
</dbReference>
<proteinExistence type="inferred from homology"/>
<comment type="similarity">
    <text evidence="2">Belongs to the spectrin family.</text>
</comment>
<keyword evidence="7" id="KW-0009">Actin-binding</keyword>
<dbReference type="GO" id="GO:0003779">
    <property type="term" value="F:actin binding"/>
    <property type="evidence" value="ECO:0007669"/>
    <property type="project" value="UniProtKB-KW"/>
</dbReference>
<evidence type="ECO:0000313" key="9">
    <source>
        <dbReference type="EMBL" id="KAF6025617.1"/>
    </source>
</evidence>
<comment type="caution">
    <text evidence="9">The sequence shown here is derived from an EMBL/GenBank/DDBJ whole genome shotgun (WGS) entry which is preliminary data.</text>
</comment>
<evidence type="ECO:0000256" key="7">
    <source>
        <dbReference type="ARBA" id="ARBA00023203"/>
    </source>
</evidence>
<dbReference type="GO" id="GO:0005737">
    <property type="term" value="C:cytoplasm"/>
    <property type="evidence" value="ECO:0007669"/>
    <property type="project" value="UniProtKB-ARBA"/>
</dbReference>
<dbReference type="InterPro" id="IPR018159">
    <property type="entry name" value="Spectrin/alpha-actinin"/>
</dbReference>
<keyword evidence="8" id="KW-0206">Cytoskeleton</keyword>
<dbReference type="OrthoDB" id="6018565at2759"/>
<evidence type="ECO:0000256" key="5">
    <source>
        <dbReference type="ARBA" id="ARBA00022553"/>
    </source>
</evidence>
<comment type="subcellular location">
    <subcellularLocation>
        <location evidence="1">Cytoplasm</location>
        <location evidence="1">Cytoskeleton</location>
    </subcellularLocation>
</comment>